<dbReference type="Gene3D" id="1.10.287.1890">
    <property type="match status" value="1"/>
</dbReference>
<comment type="caution">
    <text evidence="1">The sequence shown here is derived from an EMBL/GenBank/DDBJ whole genome shotgun (WGS) entry which is preliminary data.</text>
</comment>
<reference evidence="1 2" key="1">
    <citation type="submission" date="2018-03" db="EMBL/GenBank/DDBJ databases">
        <title>Genomic Encyclopedia of Type Strains, Phase III (KMG-III): the genomes of soil and plant-associated and newly described type strains.</title>
        <authorList>
            <person name="Whitman W."/>
        </authorList>
    </citation>
    <scope>NUCLEOTIDE SEQUENCE [LARGE SCALE GENOMIC DNA]</scope>
    <source>
        <strain evidence="1 2">CGMCC 1.07653</strain>
    </source>
</reference>
<dbReference type="RefSeq" id="WP_181315309.1">
    <property type="nucleotide sequence ID" value="NZ_PYAV01000007.1"/>
</dbReference>
<gene>
    <name evidence="1" type="ORF">B0H94_10711</name>
</gene>
<dbReference type="PANTHER" id="PTHR38451:SF1">
    <property type="entry name" value="TRNA (ADENINE(22)-N(1))-METHYLTRANSFERASE"/>
    <property type="match status" value="1"/>
</dbReference>
<dbReference type="InterPro" id="IPR006901">
    <property type="entry name" value="TrmK"/>
</dbReference>
<sequence length="237" mass="26392">MGDIQLSPRLESVASFVHRQKKLLDVGSDHALLPLALHKRGQIDEAVAGEVNQGPFEAAVKNIDAYGAASTITARHGDGLFVLHAEEAVDVVTICGMGGELIARLLTEGKSRLSGKERLVLQPNMAAASIRRFLIDHGYELVAEDVVQEGHRFYEVLAAESGDPYKPYQDVDRDAALLLGPFLLQQKKTAFIEKWKREYQEWERVLKALEHAADDEAVLQKRDELKRKMNIVEEAVL</sequence>
<dbReference type="Proteomes" id="UP000242310">
    <property type="component" value="Unassembled WGS sequence"/>
</dbReference>
<dbReference type="Pfam" id="PF04816">
    <property type="entry name" value="TrmK"/>
    <property type="match status" value="1"/>
</dbReference>
<dbReference type="SUPFAM" id="SSF53335">
    <property type="entry name" value="S-adenosyl-L-methionine-dependent methyltransferases"/>
    <property type="match status" value="1"/>
</dbReference>
<dbReference type="GO" id="GO:0160105">
    <property type="term" value="F:tRNA (adenine(22)-N1)-methyltransferase activity"/>
    <property type="evidence" value="ECO:0007669"/>
    <property type="project" value="InterPro"/>
</dbReference>
<dbReference type="InterPro" id="IPR029063">
    <property type="entry name" value="SAM-dependent_MTases_sf"/>
</dbReference>
<dbReference type="AlphaFoldDB" id="A0A2P8HFL4"/>
<evidence type="ECO:0000313" key="2">
    <source>
        <dbReference type="Proteomes" id="UP000242310"/>
    </source>
</evidence>
<dbReference type="Gene3D" id="3.40.50.150">
    <property type="entry name" value="Vaccinia Virus protein VP39"/>
    <property type="match status" value="1"/>
</dbReference>
<name>A0A2P8HFL4_9BACI</name>
<dbReference type="PIRSF" id="PIRSF018637">
    <property type="entry name" value="TrmK"/>
    <property type="match status" value="1"/>
</dbReference>
<protein>
    <submittedName>
        <fullName evidence="1">tRNA (Adenine22-N1)-methyltransferase</fullName>
    </submittedName>
</protein>
<proteinExistence type="predicted"/>
<keyword evidence="2" id="KW-1185">Reference proteome</keyword>
<keyword evidence="1" id="KW-0489">Methyltransferase</keyword>
<keyword evidence="1" id="KW-0808">Transferase</keyword>
<dbReference type="PANTHER" id="PTHR38451">
    <property type="entry name" value="TRNA (ADENINE(22)-N(1))-METHYLTRANSFERASE"/>
    <property type="match status" value="1"/>
</dbReference>
<dbReference type="EMBL" id="PYAV01000007">
    <property type="protein sequence ID" value="PSL45007.1"/>
    <property type="molecule type" value="Genomic_DNA"/>
</dbReference>
<accession>A0A2P8HFL4</accession>
<evidence type="ECO:0000313" key="1">
    <source>
        <dbReference type="EMBL" id="PSL45007.1"/>
    </source>
</evidence>
<dbReference type="GO" id="GO:0032259">
    <property type="term" value="P:methylation"/>
    <property type="evidence" value="ECO:0007669"/>
    <property type="project" value="UniProtKB-KW"/>
</dbReference>
<organism evidence="1 2">
    <name type="scientific">Salsuginibacillus halophilus</name>
    <dbReference type="NCBI Taxonomy" id="517424"/>
    <lineage>
        <taxon>Bacteria</taxon>
        <taxon>Bacillati</taxon>
        <taxon>Bacillota</taxon>
        <taxon>Bacilli</taxon>
        <taxon>Bacillales</taxon>
        <taxon>Bacillaceae</taxon>
        <taxon>Salsuginibacillus</taxon>
    </lineage>
</organism>